<sequence length="313" mass="33673">MRVSRLIVLALALAAPVSLAQRHSGSSSPPTAPPGPPAHPANGPQAITPASSGMGAIQFVAVNYGVPAPQSLTRQLRSDDDRTRAAALSAVGVPSQYLQRGHTGMPHSIQLEFADLGSSDDLDAMLTVEMDQHIVTAILMPDGDNWRRIATVFVADTFQDPRTTPATFVHTTRSLLQQDRYQAVFRAIATDNKGNYTENEAHLRIFNNRAVITMNFASAARDCTSASVGKRTDPAGGCNIVHRWLQPDPTDPAKHFTLVTATGHLSAHEATDPLGTSRGYEDAHLRNFSCQPFLFSDVALRFEPTAISGPCVK</sequence>
<reference evidence="3 4" key="1">
    <citation type="submission" date="2020-08" db="EMBL/GenBank/DDBJ databases">
        <title>Genomic Encyclopedia of Type Strains, Phase IV (KMG-V): Genome sequencing to study the core and pangenomes of soil and plant-associated prokaryotes.</title>
        <authorList>
            <person name="Whitman W."/>
        </authorList>
    </citation>
    <scope>NUCLEOTIDE SEQUENCE [LARGE SCALE GENOMIC DNA]</scope>
    <source>
        <strain evidence="3 4">X5P3</strain>
    </source>
</reference>
<name>A0A7W8EAT3_9BACT</name>
<evidence type="ECO:0000313" key="3">
    <source>
        <dbReference type="EMBL" id="MBB5064849.1"/>
    </source>
</evidence>
<comment type="caution">
    <text evidence="3">The sequence shown here is derived from an EMBL/GenBank/DDBJ whole genome shotgun (WGS) entry which is preliminary data.</text>
</comment>
<proteinExistence type="predicted"/>
<evidence type="ECO:0000313" key="4">
    <source>
        <dbReference type="Proteomes" id="UP000584867"/>
    </source>
</evidence>
<dbReference type="RefSeq" id="WP_184257086.1">
    <property type="nucleotide sequence ID" value="NZ_JACHIO010000013.1"/>
</dbReference>
<organism evidence="3 4">
    <name type="scientific">Granulicella mallensis</name>
    <dbReference type="NCBI Taxonomy" id="940614"/>
    <lineage>
        <taxon>Bacteria</taxon>
        <taxon>Pseudomonadati</taxon>
        <taxon>Acidobacteriota</taxon>
        <taxon>Terriglobia</taxon>
        <taxon>Terriglobales</taxon>
        <taxon>Acidobacteriaceae</taxon>
        <taxon>Granulicella</taxon>
    </lineage>
</organism>
<keyword evidence="2" id="KW-0732">Signal</keyword>
<accession>A0A7W8EAT3</accession>
<feature type="region of interest" description="Disordered" evidence="1">
    <location>
        <begin position="21"/>
        <end position="49"/>
    </location>
</feature>
<dbReference type="Proteomes" id="UP000584867">
    <property type="component" value="Unassembled WGS sequence"/>
</dbReference>
<feature type="signal peptide" evidence="2">
    <location>
        <begin position="1"/>
        <end position="20"/>
    </location>
</feature>
<gene>
    <name evidence="3" type="ORF">HDF15_003211</name>
</gene>
<feature type="chain" id="PRO_5030794855" evidence="2">
    <location>
        <begin position="21"/>
        <end position="313"/>
    </location>
</feature>
<feature type="compositionally biased region" description="Pro residues" evidence="1">
    <location>
        <begin position="30"/>
        <end position="39"/>
    </location>
</feature>
<evidence type="ECO:0000256" key="1">
    <source>
        <dbReference type="SAM" id="MobiDB-lite"/>
    </source>
</evidence>
<protein>
    <submittedName>
        <fullName evidence="3">Uncharacterized protein</fullName>
    </submittedName>
</protein>
<dbReference type="AlphaFoldDB" id="A0A7W8EAT3"/>
<evidence type="ECO:0000256" key="2">
    <source>
        <dbReference type="SAM" id="SignalP"/>
    </source>
</evidence>
<dbReference type="EMBL" id="JACHIO010000013">
    <property type="protein sequence ID" value="MBB5064849.1"/>
    <property type="molecule type" value="Genomic_DNA"/>
</dbReference>